<keyword evidence="3" id="KW-1185">Reference proteome</keyword>
<proteinExistence type="predicted"/>
<accession>A0ABY7M4C3</accession>
<dbReference type="Gene3D" id="3.40.50.300">
    <property type="entry name" value="P-loop containing nucleotide triphosphate hydrolases"/>
    <property type="match status" value="1"/>
</dbReference>
<dbReference type="RefSeq" id="WP_270055911.1">
    <property type="nucleotide sequence ID" value="NZ_CP115149.1"/>
</dbReference>
<reference evidence="2 3" key="1">
    <citation type="journal article" date="2023" name="ISME J.">
        <title>Thermophilic Dehalococcoidia with unusual traits shed light on an unexpected past.</title>
        <authorList>
            <person name="Palmer M."/>
            <person name="Covington J.K."/>
            <person name="Zhou E.M."/>
            <person name="Thomas S.C."/>
            <person name="Habib N."/>
            <person name="Seymour C.O."/>
            <person name="Lai D."/>
            <person name="Johnston J."/>
            <person name="Hashimi A."/>
            <person name="Jiao J.Y."/>
            <person name="Muok A.R."/>
            <person name="Liu L."/>
            <person name="Xian W.D."/>
            <person name="Zhi X.Y."/>
            <person name="Li M.M."/>
            <person name="Silva L.P."/>
            <person name="Bowen B.P."/>
            <person name="Louie K."/>
            <person name="Briegel A."/>
            <person name="Pett-Ridge J."/>
            <person name="Weber P.K."/>
            <person name="Tocheva E.I."/>
            <person name="Woyke T."/>
            <person name="Northen T.R."/>
            <person name="Mayali X."/>
            <person name="Li W.J."/>
            <person name="Hedlund B.P."/>
        </authorList>
    </citation>
    <scope>NUCLEOTIDE SEQUENCE [LARGE SCALE GENOMIC DNA]</scope>
    <source>
        <strain evidence="2 3">YIM 72310</strain>
    </source>
</reference>
<sequence length="368" mass="39102">MSKLPVPPVVNVLSVAVQAGVPVLLWGAPGTGKSSLIRQLGVALGLPVEVVIAAIREPSDFAGLPIVVDGEVRFAPPAWARRLAAAGRGLLFLDEISTAPPAVQAALLRVVLERVVGDLELPAGVAVVASANPVEQAAGGWELSAPLANRFLHLEWRPSPKNWVAGLQSGWELWEPPAVPADWENELPAAREAVARFITARPKALIECPADAQQRSGPWPSPRTWEMAARLLAAARAARLRSADIEVIIKGLVGRGRAMEFFEVQRTGELWDAAAALQSPEGYEYPEEPDLLEGLLDDVCSRALQKDDWSRAWRVLAVVGQKFGRDRVAHHALQLLEQGAGEHGIPREAARILGPAAADAAAAAGGGA</sequence>
<evidence type="ECO:0000259" key="1">
    <source>
        <dbReference type="SMART" id="SM00382"/>
    </source>
</evidence>
<dbReference type="CDD" id="cd00009">
    <property type="entry name" value="AAA"/>
    <property type="match status" value="1"/>
</dbReference>
<dbReference type="InterPro" id="IPR011703">
    <property type="entry name" value="ATPase_AAA-3"/>
</dbReference>
<protein>
    <submittedName>
        <fullName evidence="2">MoxR family ATPase</fullName>
    </submittedName>
</protein>
<name>A0ABY7M4C3_9CHLR</name>
<dbReference type="InterPro" id="IPR050764">
    <property type="entry name" value="CbbQ/NirQ/NorQ/GpvN"/>
</dbReference>
<dbReference type="Pfam" id="PF07726">
    <property type="entry name" value="AAA_3"/>
    <property type="match status" value="1"/>
</dbReference>
<dbReference type="InterPro" id="IPR027417">
    <property type="entry name" value="P-loop_NTPase"/>
</dbReference>
<gene>
    <name evidence="2" type="ORF">O0235_11420</name>
</gene>
<dbReference type="SUPFAM" id="SSF52540">
    <property type="entry name" value="P-loop containing nucleoside triphosphate hydrolases"/>
    <property type="match status" value="1"/>
</dbReference>
<dbReference type="EMBL" id="CP115149">
    <property type="protein sequence ID" value="WBL35384.1"/>
    <property type="molecule type" value="Genomic_DNA"/>
</dbReference>
<evidence type="ECO:0000313" key="2">
    <source>
        <dbReference type="EMBL" id="WBL35384.1"/>
    </source>
</evidence>
<dbReference type="Proteomes" id="UP001212803">
    <property type="component" value="Chromosome"/>
</dbReference>
<dbReference type="InterPro" id="IPR003593">
    <property type="entry name" value="AAA+_ATPase"/>
</dbReference>
<evidence type="ECO:0000313" key="3">
    <source>
        <dbReference type="Proteomes" id="UP001212803"/>
    </source>
</evidence>
<organism evidence="2 3">
    <name type="scientific">Tepidiforma flava</name>
    <dbReference type="NCBI Taxonomy" id="3004094"/>
    <lineage>
        <taxon>Bacteria</taxon>
        <taxon>Bacillati</taxon>
        <taxon>Chloroflexota</taxon>
        <taxon>Tepidiformia</taxon>
        <taxon>Tepidiformales</taxon>
        <taxon>Tepidiformaceae</taxon>
        <taxon>Tepidiforma</taxon>
    </lineage>
</organism>
<feature type="domain" description="AAA+ ATPase" evidence="1">
    <location>
        <begin position="19"/>
        <end position="161"/>
    </location>
</feature>
<dbReference type="SMART" id="SM00382">
    <property type="entry name" value="AAA"/>
    <property type="match status" value="1"/>
</dbReference>
<dbReference type="PANTHER" id="PTHR42759:SF1">
    <property type="entry name" value="MAGNESIUM-CHELATASE SUBUNIT CHLD"/>
    <property type="match status" value="1"/>
</dbReference>
<dbReference type="PANTHER" id="PTHR42759">
    <property type="entry name" value="MOXR FAMILY PROTEIN"/>
    <property type="match status" value="1"/>
</dbReference>